<keyword evidence="3" id="KW-1185">Reference proteome</keyword>
<gene>
    <name evidence="2" type="ORF">EFY79_17970</name>
</gene>
<dbReference type="RefSeq" id="WP_123122123.1">
    <property type="nucleotide sequence ID" value="NZ_RJJR01000016.1"/>
</dbReference>
<protein>
    <submittedName>
        <fullName evidence="2">Uncharacterized protein</fullName>
    </submittedName>
</protein>
<feature type="compositionally biased region" description="Low complexity" evidence="1">
    <location>
        <begin position="97"/>
        <end position="126"/>
    </location>
</feature>
<accession>A0A3M9N802</accession>
<organism evidence="2 3">
    <name type="scientific">Hanamia caeni</name>
    <dbReference type="NCBI Taxonomy" id="2294116"/>
    <lineage>
        <taxon>Bacteria</taxon>
        <taxon>Pseudomonadati</taxon>
        <taxon>Bacteroidota</taxon>
        <taxon>Chitinophagia</taxon>
        <taxon>Chitinophagales</taxon>
        <taxon>Chitinophagaceae</taxon>
        <taxon>Hanamia</taxon>
    </lineage>
</organism>
<dbReference type="Proteomes" id="UP000267223">
    <property type="component" value="Unassembled WGS sequence"/>
</dbReference>
<comment type="caution">
    <text evidence="2">The sequence shown here is derived from an EMBL/GenBank/DDBJ whole genome shotgun (WGS) entry which is preliminary data.</text>
</comment>
<evidence type="ECO:0000313" key="2">
    <source>
        <dbReference type="EMBL" id="RNI33866.1"/>
    </source>
</evidence>
<reference evidence="2 3" key="1">
    <citation type="submission" date="2018-11" db="EMBL/GenBank/DDBJ databases">
        <title>Draft genome sequence of Ferruginibacter sp. BO-59.</title>
        <authorList>
            <person name="Im W.T."/>
        </authorList>
    </citation>
    <scope>NUCLEOTIDE SEQUENCE [LARGE SCALE GENOMIC DNA]</scope>
    <source>
        <strain evidence="2 3">BO-59</strain>
    </source>
</reference>
<feature type="region of interest" description="Disordered" evidence="1">
    <location>
        <begin position="75"/>
        <end position="138"/>
    </location>
</feature>
<feature type="compositionally biased region" description="Low complexity" evidence="1">
    <location>
        <begin position="75"/>
        <end position="85"/>
    </location>
</feature>
<sequence length="138" mass="14414">MPAKKSSSKKTASPKVKSALNKIAEKIGTVAGEIAVKKEQITDMASNAIEAVKSKIHEATAPEIKKVNTAVKKVSKKTNSSNTTKMAKGKADKKIVASPKKTATAAKSPLKKAVSQANKKASPARKPAAKPAKKAVKK</sequence>
<name>A0A3M9N802_9BACT</name>
<dbReference type="EMBL" id="RJJR01000016">
    <property type="protein sequence ID" value="RNI33866.1"/>
    <property type="molecule type" value="Genomic_DNA"/>
</dbReference>
<dbReference type="AlphaFoldDB" id="A0A3M9N802"/>
<proteinExistence type="predicted"/>
<evidence type="ECO:0000313" key="3">
    <source>
        <dbReference type="Proteomes" id="UP000267223"/>
    </source>
</evidence>
<evidence type="ECO:0000256" key="1">
    <source>
        <dbReference type="SAM" id="MobiDB-lite"/>
    </source>
</evidence>
<feature type="compositionally biased region" description="Basic residues" evidence="1">
    <location>
        <begin position="127"/>
        <end position="138"/>
    </location>
</feature>